<gene>
    <name evidence="4" type="ORF">DME_LOCUS10814</name>
</gene>
<dbReference type="PANTHER" id="PTHR21724">
    <property type="entry name" value="SHKT DOMAIN-CONTAINING PROTEIN"/>
    <property type="match status" value="1"/>
</dbReference>
<dbReference type="Pfam" id="PF01549">
    <property type="entry name" value="ShK"/>
    <property type="match status" value="3"/>
</dbReference>
<dbReference type="InterPro" id="IPR003582">
    <property type="entry name" value="ShKT_dom"/>
</dbReference>
<dbReference type="Gene3D" id="1.10.10.1940">
    <property type="match status" value="2"/>
</dbReference>
<dbReference type="Proteomes" id="UP000038040">
    <property type="component" value="Unplaced"/>
</dbReference>
<dbReference type="PROSITE" id="PS51670">
    <property type="entry name" value="SHKT"/>
    <property type="match status" value="1"/>
</dbReference>
<feature type="signal peptide" evidence="2">
    <location>
        <begin position="1"/>
        <end position="17"/>
    </location>
</feature>
<dbReference type="OrthoDB" id="5813795at2759"/>
<evidence type="ECO:0000256" key="2">
    <source>
        <dbReference type="SAM" id="SignalP"/>
    </source>
</evidence>
<dbReference type="SMART" id="SM00254">
    <property type="entry name" value="ShKT"/>
    <property type="match status" value="3"/>
</dbReference>
<keyword evidence="6" id="KW-1185">Reference proteome</keyword>
<reference evidence="4 6" key="2">
    <citation type="submission" date="2018-11" db="EMBL/GenBank/DDBJ databases">
        <authorList>
            <consortium name="Pathogen Informatics"/>
        </authorList>
    </citation>
    <scope>NUCLEOTIDE SEQUENCE [LARGE SCALE GENOMIC DNA]</scope>
</reference>
<accession>A0A0N4UPR4</accession>
<evidence type="ECO:0000313" key="4">
    <source>
        <dbReference type="EMBL" id="VDN60841.1"/>
    </source>
</evidence>
<reference evidence="7" key="1">
    <citation type="submission" date="2017-02" db="UniProtKB">
        <authorList>
            <consortium name="WormBaseParasite"/>
        </authorList>
    </citation>
    <scope>IDENTIFICATION</scope>
</reference>
<evidence type="ECO:0000313" key="6">
    <source>
        <dbReference type="Proteomes" id="UP000274756"/>
    </source>
</evidence>
<sequence length="200" mass="21586">MILSLILLILNLNESYGGTIVIKECHNGGVDKDQPGPGETPRRPVPSATACHDNDQSGLCNILFPNADIANSVDPTKPYKVNENCSSATHSSIATKFCASTCALCCKIPRFSACHDTASNCTLFENPALCTSQHLYAFALERCAKTCGLCDKPGSAGTTTVVASSCRDERVDCARHLQFCRVSPFSSYYSVYCRKTCSYC</sequence>
<dbReference type="WBParaSite" id="DME_0000996401-mRNA-1">
    <property type="protein sequence ID" value="DME_0000996401-mRNA-1"/>
    <property type="gene ID" value="DME_0000996401"/>
</dbReference>
<evidence type="ECO:0000313" key="5">
    <source>
        <dbReference type="Proteomes" id="UP000038040"/>
    </source>
</evidence>
<feature type="chain" id="PRO_5041042888" evidence="2">
    <location>
        <begin position="18"/>
        <end position="200"/>
    </location>
</feature>
<comment type="caution">
    <text evidence="1">Lacks conserved residue(s) required for the propagation of feature annotation.</text>
</comment>
<protein>
    <submittedName>
        <fullName evidence="7">ShKT domain-containing protein</fullName>
    </submittedName>
</protein>
<feature type="domain" description="ShKT" evidence="3">
    <location>
        <begin position="114"/>
        <end position="150"/>
    </location>
</feature>
<evidence type="ECO:0000313" key="7">
    <source>
        <dbReference type="WBParaSite" id="DME_0000996401-mRNA-1"/>
    </source>
</evidence>
<dbReference type="PANTHER" id="PTHR21724:SF109">
    <property type="entry name" value="SHKT DOMAIN-CONTAINING PROTEIN"/>
    <property type="match status" value="1"/>
</dbReference>
<proteinExistence type="predicted"/>
<name>A0A0N4UPR4_DRAME</name>
<dbReference type="AlphaFoldDB" id="A0A0N4UPR4"/>
<evidence type="ECO:0000259" key="3">
    <source>
        <dbReference type="PROSITE" id="PS51670"/>
    </source>
</evidence>
<keyword evidence="2" id="KW-0732">Signal</keyword>
<evidence type="ECO:0000256" key="1">
    <source>
        <dbReference type="PROSITE-ProRule" id="PRU01005"/>
    </source>
</evidence>
<organism evidence="5 7">
    <name type="scientific">Dracunculus medinensis</name>
    <name type="common">Guinea worm</name>
    <dbReference type="NCBI Taxonomy" id="318479"/>
    <lineage>
        <taxon>Eukaryota</taxon>
        <taxon>Metazoa</taxon>
        <taxon>Ecdysozoa</taxon>
        <taxon>Nematoda</taxon>
        <taxon>Chromadorea</taxon>
        <taxon>Rhabditida</taxon>
        <taxon>Spirurina</taxon>
        <taxon>Dracunculoidea</taxon>
        <taxon>Dracunculidae</taxon>
        <taxon>Dracunculus</taxon>
    </lineage>
</organism>
<dbReference type="EMBL" id="UYYG01001251">
    <property type="protein sequence ID" value="VDN60841.1"/>
    <property type="molecule type" value="Genomic_DNA"/>
</dbReference>
<dbReference type="Proteomes" id="UP000274756">
    <property type="component" value="Unassembled WGS sequence"/>
</dbReference>